<comment type="caution">
    <text evidence="2">The sequence shown here is derived from an EMBL/GenBank/DDBJ whole genome shotgun (WGS) entry which is preliminary data.</text>
</comment>
<feature type="transmembrane region" description="Helical" evidence="1">
    <location>
        <begin position="6"/>
        <end position="24"/>
    </location>
</feature>
<dbReference type="RefSeq" id="WP_379596437.1">
    <property type="nucleotide sequence ID" value="NZ_JBHUDE010000022.1"/>
</dbReference>
<dbReference type="EMBL" id="JBHUDE010000022">
    <property type="protein sequence ID" value="MFD1607096.1"/>
    <property type="molecule type" value="Genomic_DNA"/>
</dbReference>
<feature type="transmembrane region" description="Helical" evidence="1">
    <location>
        <begin position="58"/>
        <end position="86"/>
    </location>
</feature>
<sequence length="102" mass="11404">MEFPTIHTNILDGVLAVPAVLILTQCFKLFPIPRQYFPTIASILGFLISILISHRGDLWAGVFMGAFYGSAAIGTYSSLKTAWCAYKQKKAKKRKKPRLQID</sequence>
<evidence type="ECO:0000313" key="3">
    <source>
        <dbReference type="Proteomes" id="UP001597221"/>
    </source>
</evidence>
<keyword evidence="1" id="KW-1133">Transmembrane helix</keyword>
<proteinExistence type="predicted"/>
<keyword evidence="1" id="KW-0812">Transmembrane</keyword>
<keyword evidence="1" id="KW-0472">Membrane</keyword>
<reference evidence="3" key="1">
    <citation type="journal article" date="2019" name="Int. J. Syst. Evol. Microbiol.">
        <title>The Global Catalogue of Microorganisms (GCM) 10K type strain sequencing project: providing services to taxonomists for standard genome sequencing and annotation.</title>
        <authorList>
            <consortium name="The Broad Institute Genomics Platform"/>
            <consortium name="The Broad Institute Genome Sequencing Center for Infectious Disease"/>
            <person name="Wu L."/>
            <person name="Ma J."/>
        </authorList>
    </citation>
    <scope>NUCLEOTIDE SEQUENCE [LARGE SCALE GENOMIC DNA]</scope>
    <source>
        <strain evidence="3">CGMCC 1.12376</strain>
    </source>
</reference>
<name>A0ABW4HNX5_9BACI</name>
<feature type="transmembrane region" description="Helical" evidence="1">
    <location>
        <begin position="36"/>
        <end position="52"/>
    </location>
</feature>
<keyword evidence="3" id="KW-1185">Reference proteome</keyword>
<gene>
    <name evidence="2" type="ORF">ACFSBH_05465</name>
</gene>
<accession>A0ABW4HNX5</accession>
<protein>
    <recommendedName>
        <fullName evidence="4">Holin</fullName>
    </recommendedName>
</protein>
<dbReference type="Proteomes" id="UP001597221">
    <property type="component" value="Unassembled WGS sequence"/>
</dbReference>
<evidence type="ECO:0008006" key="4">
    <source>
        <dbReference type="Google" id="ProtNLM"/>
    </source>
</evidence>
<organism evidence="2 3">
    <name type="scientific">Oceanobacillus luteolus</name>
    <dbReference type="NCBI Taxonomy" id="1274358"/>
    <lineage>
        <taxon>Bacteria</taxon>
        <taxon>Bacillati</taxon>
        <taxon>Bacillota</taxon>
        <taxon>Bacilli</taxon>
        <taxon>Bacillales</taxon>
        <taxon>Bacillaceae</taxon>
        <taxon>Oceanobacillus</taxon>
    </lineage>
</organism>
<evidence type="ECO:0000313" key="2">
    <source>
        <dbReference type="EMBL" id="MFD1607096.1"/>
    </source>
</evidence>
<evidence type="ECO:0000256" key="1">
    <source>
        <dbReference type="SAM" id="Phobius"/>
    </source>
</evidence>